<keyword evidence="2" id="KW-1185">Reference proteome</keyword>
<evidence type="ECO:0000313" key="2">
    <source>
        <dbReference type="Proteomes" id="UP001589559"/>
    </source>
</evidence>
<organism evidence="1 2">
    <name type="scientific">Haloarcula sebkhae</name>
    <dbReference type="NCBI Taxonomy" id="932660"/>
    <lineage>
        <taxon>Archaea</taxon>
        <taxon>Methanobacteriati</taxon>
        <taxon>Methanobacteriota</taxon>
        <taxon>Stenosarchaea group</taxon>
        <taxon>Halobacteria</taxon>
        <taxon>Halobacteriales</taxon>
        <taxon>Haloarculaceae</taxon>
        <taxon>Haloarcula</taxon>
    </lineage>
</organism>
<gene>
    <name evidence="1" type="ORF">ACFFN7_10765</name>
</gene>
<dbReference type="Proteomes" id="UP001589559">
    <property type="component" value="Unassembled WGS sequence"/>
</dbReference>
<evidence type="ECO:0000313" key="1">
    <source>
        <dbReference type="EMBL" id="MFB9811850.1"/>
    </source>
</evidence>
<dbReference type="EMBL" id="JBHMAK010000007">
    <property type="protein sequence ID" value="MFB9811850.1"/>
    <property type="molecule type" value="Genomic_DNA"/>
</dbReference>
<protein>
    <submittedName>
        <fullName evidence="1">Uncharacterized protein</fullName>
    </submittedName>
</protein>
<accession>A0ACC6VMF9</accession>
<reference evidence="1" key="1">
    <citation type="submission" date="2024-09" db="EMBL/GenBank/DDBJ databases">
        <authorList>
            <person name="Sun Q."/>
            <person name="Mori K."/>
        </authorList>
    </citation>
    <scope>NUCLEOTIDE SEQUENCE</scope>
    <source>
        <strain evidence="1">JCM 19018</strain>
    </source>
</reference>
<sequence>MSIVGLDSPIALVTGIVAAATALLGLYIGYQAYRGLQRNEERSMRWLSTGMILLFGLAYTLAVVGQGLLAFRIFPVHFQNIIRLLVRVVQLSGLLCIAYSLRIATRQ</sequence>
<proteinExistence type="predicted"/>
<name>A0ACC6VMF9_9EURY</name>
<comment type="caution">
    <text evidence="1">The sequence shown here is derived from an EMBL/GenBank/DDBJ whole genome shotgun (WGS) entry which is preliminary data.</text>
</comment>